<sequence>MPQDGIQFVPALSFSFKIFESGLGTSRVCRPGKCTSFERTHDRAEQ</sequence>
<dbReference type="EMBL" id="HF571521">
    <property type="protein sequence ID" value="CCQ34947.1"/>
    <property type="molecule type" value="Genomic_DNA"/>
</dbReference>
<reference evidence="1 2" key="1">
    <citation type="journal article" date="2014" name="Environ. Microbiol.">
        <title>Halorhabdus tiamatea: proteogenomics and glycosidase activity measurements identify the first cultivated euryarchaeon from a deep-sea anoxic brine lake as potential polysaccharide degrader.</title>
        <authorList>
            <person name="Werner J."/>
            <person name="Ferrer M."/>
            <person name="Michel G."/>
            <person name="Mann A.J."/>
            <person name="Huang S."/>
            <person name="Juarez S."/>
            <person name="Ciordia S."/>
            <person name="Albar J.P."/>
            <person name="Alcaide M."/>
            <person name="La Cono V."/>
            <person name="Yakimov M.M."/>
            <person name="Antunes A."/>
            <person name="Taborda M."/>
            <person name="Da Costa M.S."/>
            <person name="Amann R.I."/>
            <person name="Gloeckner F.O."/>
            <person name="Golyshina O.V."/>
            <person name="Golyshin P.N."/>
            <person name="Teeling H."/>
        </authorList>
    </citation>
    <scope>NUCLEOTIDE SEQUENCE [LARGE SCALE GENOMIC DNA]</scope>
    <source>
        <strain evidence="2">SARL4B</strain>
        <plasmid evidence="1">pHTIA</plasmid>
    </source>
</reference>
<accession>S6CW22</accession>
<keyword evidence="2" id="KW-1185">Reference proteome</keyword>
<name>S6CW22_9EURY</name>
<geneLocation type="plasmid" evidence="1 2">
    <name>pHTIA</name>
</geneLocation>
<evidence type="ECO:0000313" key="2">
    <source>
        <dbReference type="Proteomes" id="UP000015381"/>
    </source>
</evidence>
<gene>
    <name evidence="1" type="ORF">HTIA_p2845</name>
</gene>
<keyword evidence="1" id="KW-0614">Plasmid</keyword>
<proteinExistence type="predicted"/>
<dbReference type="Proteomes" id="UP000015381">
    <property type="component" value="Plasmid pHTIA"/>
</dbReference>
<protein>
    <submittedName>
        <fullName evidence="1">Uncharacterized protein</fullName>
    </submittedName>
</protein>
<organism evidence="1 2">
    <name type="scientific">Halorhabdus tiamatea SARL4B</name>
    <dbReference type="NCBI Taxonomy" id="1033806"/>
    <lineage>
        <taxon>Archaea</taxon>
        <taxon>Methanobacteriati</taxon>
        <taxon>Methanobacteriota</taxon>
        <taxon>Stenosarchaea group</taxon>
        <taxon>Halobacteria</taxon>
        <taxon>Halobacteriales</taxon>
        <taxon>Haloarculaceae</taxon>
        <taxon>Halorhabdus</taxon>
    </lineage>
</organism>
<dbReference type="HOGENOM" id="CLU_3178509_0_0_2"/>
<dbReference type="AlphaFoldDB" id="S6CW22"/>
<evidence type="ECO:0000313" key="1">
    <source>
        <dbReference type="EMBL" id="CCQ34947.1"/>
    </source>
</evidence>
<dbReference type="KEGG" id="hti:HTIA_p2845"/>